<evidence type="ECO:0000256" key="3">
    <source>
        <dbReference type="SAM" id="MobiDB-lite"/>
    </source>
</evidence>
<dbReference type="SUPFAM" id="SSF53474">
    <property type="entry name" value="alpha/beta-Hydrolases"/>
    <property type="match status" value="1"/>
</dbReference>
<sequence length="457" mass="49333">MYVYRHPVSPPQAVPATSPPLASLRYLVFTPLLWGALLFILLREFIKSRKPRGGRLQDLPLPDDLQGLVHEELDVGGGVRLHAASFGRQPGKPLLLCLHGFPECWYSWRRQLVAFREQYEVVALDMRGFGWSSKPQGISSYTLEKLTADVAGAVHALGRRSCTLLAHDWGGAVAWAAAGRYPGLVDRLMVLAGPHWLLYKANLTAEQMVRSSYFLMFQMPIFAELLLTHTDGALMDAIWRSGGPSSPIRRGAASAADVEVYKAAMLQPGAPTATLNYYRALLMADAGLLPFDKEVERGLRRRLDDLPVLVVWGAEDHALCLSNMRNVQEVAPESEVHVLQHCSHWIQADQPEELQRILDDWLAAHPLSPPATAAAAAPPAGRPGAARPLPPPTTAAGPPAGPPSAARPEPLHAAAGPHAGQLELARPPPPPAAAARPEAPPLPQPPAAAGPREAVDT</sequence>
<evidence type="ECO:0000313" key="6">
    <source>
        <dbReference type="EMBL" id="PNH04358.1"/>
    </source>
</evidence>
<dbReference type="InterPro" id="IPR000639">
    <property type="entry name" value="Epox_hydrolase-like"/>
</dbReference>
<dbReference type="Gene3D" id="3.40.50.1820">
    <property type="entry name" value="alpha/beta hydrolase"/>
    <property type="match status" value="1"/>
</dbReference>
<dbReference type="Proteomes" id="UP000236333">
    <property type="component" value="Unassembled WGS sequence"/>
</dbReference>
<feature type="region of interest" description="Disordered" evidence="3">
    <location>
        <begin position="370"/>
        <end position="457"/>
    </location>
</feature>
<keyword evidence="4" id="KW-1133">Transmembrane helix</keyword>
<evidence type="ECO:0000259" key="5">
    <source>
        <dbReference type="Pfam" id="PF00561"/>
    </source>
</evidence>
<dbReference type="OrthoDB" id="7130006at2759"/>
<keyword evidence="4" id="KW-0812">Transmembrane</keyword>
<evidence type="ECO:0000256" key="1">
    <source>
        <dbReference type="ARBA" id="ARBA00022801"/>
    </source>
</evidence>
<dbReference type="PRINTS" id="PR00412">
    <property type="entry name" value="EPOXHYDRLASE"/>
</dbReference>
<comment type="caution">
    <text evidence="6">The sequence shown here is derived from an EMBL/GenBank/DDBJ whole genome shotgun (WGS) entry which is preliminary data.</text>
</comment>
<accession>A0A2J7ZVT9</accession>
<name>A0A2J7ZVT9_9CHLO</name>
<dbReference type="Pfam" id="PF00561">
    <property type="entry name" value="Abhydrolase_1"/>
    <property type="match status" value="1"/>
</dbReference>
<dbReference type="InterPro" id="IPR000073">
    <property type="entry name" value="AB_hydrolase_1"/>
</dbReference>
<evidence type="ECO:0000313" key="7">
    <source>
        <dbReference type="Proteomes" id="UP000236333"/>
    </source>
</evidence>
<dbReference type="PRINTS" id="PR00111">
    <property type="entry name" value="ABHYDROLASE"/>
</dbReference>
<keyword evidence="1 6" id="KW-0378">Hydrolase</keyword>
<dbReference type="InterPro" id="IPR029058">
    <property type="entry name" value="AB_hydrolase_fold"/>
</dbReference>
<dbReference type="GO" id="GO:0016787">
    <property type="term" value="F:hydrolase activity"/>
    <property type="evidence" value="ECO:0007669"/>
    <property type="project" value="UniProtKB-KW"/>
</dbReference>
<organism evidence="6 7">
    <name type="scientific">Tetrabaena socialis</name>
    <dbReference type="NCBI Taxonomy" id="47790"/>
    <lineage>
        <taxon>Eukaryota</taxon>
        <taxon>Viridiplantae</taxon>
        <taxon>Chlorophyta</taxon>
        <taxon>core chlorophytes</taxon>
        <taxon>Chlorophyceae</taxon>
        <taxon>CS clade</taxon>
        <taxon>Chlamydomonadales</taxon>
        <taxon>Tetrabaenaceae</taxon>
        <taxon>Tetrabaena</taxon>
    </lineage>
</organism>
<dbReference type="PANTHER" id="PTHR43329">
    <property type="entry name" value="EPOXIDE HYDROLASE"/>
    <property type="match status" value="1"/>
</dbReference>
<feature type="compositionally biased region" description="Pro residues" evidence="3">
    <location>
        <begin position="426"/>
        <end position="448"/>
    </location>
</feature>
<protein>
    <submittedName>
        <fullName evidence="6">Epoxide hydrolase 4</fullName>
    </submittedName>
</protein>
<keyword evidence="4" id="KW-0472">Membrane</keyword>
<keyword evidence="7" id="KW-1185">Reference proteome</keyword>
<feature type="domain" description="AB hydrolase-1" evidence="5">
    <location>
        <begin position="93"/>
        <end position="350"/>
    </location>
</feature>
<dbReference type="EMBL" id="PGGS01000396">
    <property type="protein sequence ID" value="PNH04358.1"/>
    <property type="molecule type" value="Genomic_DNA"/>
</dbReference>
<feature type="transmembrane region" description="Helical" evidence="4">
    <location>
        <begin position="24"/>
        <end position="42"/>
    </location>
</feature>
<feature type="compositionally biased region" description="Low complexity" evidence="3">
    <location>
        <begin position="394"/>
        <end position="408"/>
    </location>
</feature>
<proteinExistence type="inferred from homology"/>
<feature type="compositionally biased region" description="Low complexity" evidence="3">
    <location>
        <begin position="370"/>
        <end position="387"/>
    </location>
</feature>
<dbReference type="AlphaFoldDB" id="A0A2J7ZVT9"/>
<evidence type="ECO:0000256" key="2">
    <source>
        <dbReference type="ARBA" id="ARBA00038334"/>
    </source>
</evidence>
<reference evidence="6 7" key="1">
    <citation type="journal article" date="2017" name="Mol. Biol. Evol.">
        <title>The 4-celled Tetrabaena socialis nuclear genome reveals the essential components for genetic control of cell number at the origin of multicellularity in the volvocine lineage.</title>
        <authorList>
            <person name="Featherston J."/>
            <person name="Arakaki Y."/>
            <person name="Hanschen E.R."/>
            <person name="Ferris P.J."/>
            <person name="Michod R.E."/>
            <person name="Olson B.J.S.C."/>
            <person name="Nozaki H."/>
            <person name="Durand P.M."/>
        </authorList>
    </citation>
    <scope>NUCLEOTIDE SEQUENCE [LARGE SCALE GENOMIC DNA]</scope>
    <source>
        <strain evidence="6 7">NIES-571</strain>
    </source>
</reference>
<comment type="similarity">
    <text evidence="2">Belongs to the AB hydrolase superfamily. Epoxide hydrolase family.</text>
</comment>
<evidence type="ECO:0000256" key="4">
    <source>
        <dbReference type="SAM" id="Phobius"/>
    </source>
</evidence>
<gene>
    <name evidence="6" type="ORF">TSOC_009494</name>
</gene>